<keyword evidence="1" id="KW-1133">Transmembrane helix</keyword>
<dbReference type="EMBL" id="JAFNEN010000041">
    <property type="protein sequence ID" value="KAG8198406.1"/>
    <property type="molecule type" value="Genomic_DNA"/>
</dbReference>
<dbReference type="Proteomes" id="UP000827092">
    <property type="component" value="Unassembled WGS sequence"/>
</dbReference>
<keyword evidence="1" id="KW-0472">Membrane</keyword>
<name>A0AAV6VRK7_9ARAC</name>
<evidence type="ECO:0000256" key="1">
    <source>
        <dbReference type="SAM" id="Phobius"/>
    </source>
</evidence>
<protein>
    <submittedName>
        <fullName evidence="2">Uncharacterized protein</fullName>
    </submittedName>
</protein>
<feature type="transmembrane region" description="Helical" evidence="1">
    <location>
        <begin position="6"/>
        <end position="26"/>
    </location>
</feature>
<evidence type="ECO:0000313" key="2">
    <source>
        <dbReference type="EMBL" id="KAG8198406.1"/>
    </source>
</evidence>
<organism evidence="2 3">
    <name type="scientific">Oedothorax gibbosus</name>
    <dbReference type="NCBI Taxonomy" id="931172"/>
    <lineage>
        <taxon>Eukaryota</taxon>
        <taxon>Metazoa</taxon>
        <taxon>Ecdysozoa</taxon>
        <taxon>Arthropoda</taxon>
        <taxon>Chelicerata</taxon>
        <taxon>Arachnida</taxon>
        <taxon>Araneae</taxon>
        <taxon>Araneomorphae</taxon>
        <taxon>Entelegynae</taxon>
        <taxon>Araneoidea</taxon>
        <taxon>Linyphiidae</taxon>
        <taxon>Erigoninae</taxon>
        <taxon>Oedothorax</taxon>
    </lineage>
</organism>
<evidence type="ECO:0000313" key="3">
    <source>
        <dbReference type="Proteomes" id="UP000827092"/>
    </source>
</evidence>
<reference evidence="2 3" key="1">
    <citation type="journal article" date="2022" name="Nat. Ecol. Evol.">
        <title>A masculinizing supergene underlies an exaggerated male reproductive morph in a spider.</title>
        <authorList>
            <person name="Hendrickx F."/>
            <person name="De Corte Z."/>
            <person name="Sonet G."/>
            <person name="Van Belleghem S.M."/>
            <person name="Kostlbacher S."/>
            <person name="Vangestel C."/>
        </authorList>
    </citation>
    <scope>NUCLEOTIDE SEQUENCE [LARGE SCALE GENOMIC DNA]</scope>
    <source>
        <strain evidence="2">W744_W776</strain>
    </source>
</reference>
<keyword evidence="1" id="KW-0812">Transmembrane</keyword>
<gene>
    <name evidence="2" type="ORF">JTE90_021647</name>
</gene>
<keyword evidence="3" id="KW-1185">Reference proteome</keyword>
<comment type="caution">
    <text evidence="2">The sequence shown here is derived from an EMBL/GenBank/DDBJ whole genome shotgun (WGS) entry which is preliminary data.</text>
</comment>
<accession>A0AAV6VRK7</accession>
<dbReference type="AlphaFoldDB" id="A0AAV6VRK7"/>
<proteinExistence type="predicted"/>
<sequence>MTEKFLLTLLFFNVTYFASLFVITQLKVKPMPMNSLEHFVEPFRKKVSSKAARDVHDILNLGDPDSQRCQLCQTKAVKQLADGAHSFSGASTLPHALGLR</sequence>